<dbReference type="EMBL" id="CACVAP010000060">
    <property type="protein sequence ID" value="CAA6810556.1"/>
    <property type="molecule type" value="Genomic_DNA"/>
</dbReference>
<gene>
    <name evidence="1" type="ORF">HELGO_WM18182</name>
</gene>
<evidence type="ECO:0000313" key="1">
    <source>
        <dbReference type="EMBL" id="CAA6810556.1"/>
    </source>
</evidence>
<organism evidence="1">
    <name type="scientific">uncultured Sulfurovum sp</name>
    <dbReference type="NCBI Taxonomy" id="269237"/>
    <lineage>
        <taxon>Bacteria</taxon>
        <taxon>Pseudomonadati</taxon>
        <taxon>Campylobacterota</taxon>
        <taxon>Epsilonproteobacteria</taxon>
        <taxon>Campylobacterales</taxon>
        <taxon>Sulfurovaceae</taxon>
        <taxon>Sulfurovum</taxon>
        <taxon>environmental samples</taxon>
    </lineage>
</organism>
<accession>A0A6S6T6T3</accession>
<dbReference type="AlphaFoldDB" id="A0A6S6T6T3"/>
<protein>
    <submittedName>
        <fullName evidence="1">Uncharacterized protein</fullName>
    </submittedName>
</protein>
<name>A0A6S6T6T3_9BACT</name>
<proteinExistence type="predicted"/>
<sequence length="162" mass="19144">MKKIEKILNYEIRENFGIGGDIVFGMKKEDFLTEYITQNDIESGDVEFSYENQFCDILGGVELFFSNKLNNILTGIRLYGNFKGKYLNKITIGTKFKELYELKRKEIHFDDDLFFIGQGYRFQVELDESEFPEEGSLNFLYFREKKVDKFKIEAIHLSLSDF</sequence>
<reference evidence="1" key="1">
    <citation type="submission" date="2020-01" db="EMBL/GenBank/DDBJ databases">
        <authorList>
            <person name="Meier V. D."/>
            <person name="Meier V D."/>
        </authorList>
    </citation>
    <scope>NUCLEOTIDE SEQUENCE</scope>
    <source>
        <strain evidence="1">HLG_WM_MAG_06</strain>
    </source>
</reference>